<keyword evidence="1" id="KW-0472">Membrane</keyword>
<keyword evidence="1" id="KW-0812">Transmembrane</keyword>
<dbReference type="PANTHER" id="PTHR40057">
    <property type="entry name" value="SLR1162 PROTEIN"/>
    <property type="match status" value="1"/>
</dbReference>
<dbReference type="eggNOG" id="COG3224">
    <property type="taxonomic scope" value="Bacteria"/>
</dbReference>
<dbReference type="KEGG" id="saci:Sinac_4437"/>
<dbReference type="PROSITE" id="PS51725">
    <property type="entry name" value="ABM"/>
    <property type="match status" value="1"/>
</dbReference>
<dbReference type="SUPFAM" id="SSF54909">
    <property type="entry name" value="Dimeric alpha+beta barrel"/>
    <property type="match status" value="1"/>
</dbReference>
<dbReference type="PANTHER" id="PTHR40057:SF1">
    <property type="entry name" value="SLR1162 PROTEIN"/>
    <property type="match status" value="1"/>
</dbReference>
<dbReference type="InterPro" id="IPR011008">
    <property type="entry name" value="Dimeric_a/b-barrel"/>
</dbReference>
<dbReference type="HOGENOM" id="CLU_075307_0_0_0"/>
<dbReference type="OrthoDB" id="1494254at2"/>
<name>L0DIY8_SINAD</name>
<accession>L0DIY8</accession>
<dbReference type="STRING" id="886293.Sinac_4437"/>
<dbReference type="InterPro" id="IPR038762">
    <property type="entry name" value="ABM_predict"/>
</dbReference>
<evidence type="ECO:0000313" key="4">
    <source>
        <dbReference type="Proteomes" id="UP000010798"/>
    </source>
</evidence>
<dbReference type="InterPro" id="IPR007138">
    <property type="entry name" value="ABM_dom"/>
</dbReference>
<dbReference type="Gene3D" id="3.30.70.100">
    <property type="match status" value="1"/>
</dbReference>
<organism evidence="3 4">
    <name type="scientific">Singulisphaera acidiphila (strain ATCC BAA-1392 / DSM 18658 / VKM B-2454 / MOB10)</name>
    <dbReference type="NCBI Taxonomy" id="886293"/>
    <lineage>
        <taxon>Bacteria</taxon>
        <taxon>Pseudomonadati</taxon>
        <taxon>Planctomycetota</taxon>
        <taxon>Planctomycetia</taxon>
        <taxon>Isosphaerales</taxon>
        <taxon>Isosphaeraceae</taxon>
        <taxon>Singulisphaera</taxon>
    </lineage>
</organism>
<evidence type="ECO:0000256" key="1">
    <source>
        <dbReference type="SAM" id="Phobius"/>
    </source>
</evidence>
<gene>
    <name evidence="3" type="ordered locus">Sinac_4437</name>
</gene>
<dbReference type="AlphaFoldDB" id="L0DIY8"/>
<evidence type="ECO:0000313" key="3">
    <source>
        <dbReference type="EMBL" id="AGA28626.1"/>
    </source>
</evidence>
<dbReference type="Proteomes" id="UP000010798">
    <property type="component" value="Chromosome"/>
</dbReference>
<keyword evidence="4" id="KW-1185">Reference proteome</keyword>
<evidence type="ECO:0000259" key="2">
    <source>
        <dbReference type="PROSITE" id="PS51725"/>
    </source>
</evidence>
<protein>
    <recommendedName>
        <fullName evidence="2">ABM domain-containing protein</fullName>
    </recommendedName>
</protein>
<feature type="transmembrane region" description="Helical" evidence="1">
    <location>
        <begin position="134"/>
        <end position="157"/>
    </location>
</feature>
<sequence length="201" mass="21853">MSQAGTMMDVAPGGPASPGRALSVIIRRVVRAGRQAEFEAAVRAFSPVSVAFTGHLGVHVVPPPDGGCEYVVILSFASESVWREFQAWDRYQAWLEEIRPLLTDAPSVEEVSGLETWFRLPGERTLVPPPRWKMALVTWVGVCLTVGTLGVVLRPLIAGWPWWANLLGFNAAVVGALTWGVMPVLSRAMRGWLRQDPAPGG</sequence>
<reference evidence="3 4" key="1">
    <citation type="submission" date="2012-02" db="EMBL/GenBank/DDBJ databases">
        <title>Complete sequence of chromosome of Singulisphaera acidiphila DSM 18658.</title>
        <authorList>
            <consortium name="US DOE Joint Genome Institute (JGI-PGF)"/>
            <person name="Lucas S."/>
            <person name="Copeland A."/>
            <person name="Lapidus A."/>
            <person name="Glavina del Rio T."/>
            <person name="Dalin E."/>
            <person name="Tice H."/>
            <person name="Bruce D."/>
            <person name="Goodwin L."/>
            <person name="Pitluck S."/>
            <person name="Peters L."/>
            <person name="Ovchinnikova G."/>
            <person name="Chertkov O."/>
            <person name="Kyrpides N."/>
            <person name="Mavromatis K."/>
            <person name="Ivanova N."/>
            <person name="Brettin T."/>
            <person name="Detter J.C."/>
            <person name="Han C."/>
            <person name="Larimer F."/>
            <person name="Land M."/>
            <person name="Hauser L."/>
            <person name="Markowitz V."/>
            <person name="Cheng J.-F."/>
            <person name="Hugenholtz P."/>
            <person name="Woyke T."/>
            <person name="Wu D."/>
            <person name="Tindall B."/>
            <person name="Pomrenke H."/>
            <person name="Brambilla E."/>
            <person name="Klenk H.-P."/>
            <person name="Eisen J.A."/>
        </authorList>
    </citation>
    <scope>NUCLEOTIDE SEQUENCE [LARGE SCALE GENOMIC DNA]</scope>
    <source>
        <strain evidence="4">ATCC BAA-1392 / DSM 18658 / VKM B-2454 / MOB10</strain>
    </source>
</reference>
<proteinExistence type="predicted"/>
<feature type="transmembrane region" description="Helical" evidence="1">
    <location>
        <begin position="163"/>
        <end position="185"/>
    </location>
</feature>
<feature type="domain" description="ABM" evidence="2">
    <location>
        <begin position="22"/>
        <end position="111"/>
    </location>
</feature>
<dbReference type="RefSeq" id="WP_015247744.1">
    <property type="nucleotide sequence ID" value="NZ_JH621483.1"/>
</dbReference>
<dbReference type="Pfam" id="PF03992">
    <property type="entry name" value="ABM"/>
    <property type="match status" value="1"/>
</dbReference>
<keyword evidence="1" id="KW-1133">Transmembrane helix</keyword>
<dbReference type="EMBL" id="CP003364">
    <property type="protein sequence ID" value="AGA28626.1"/>
    <property type="molecule type" value="Genomic_DNA"/>
</dbReference>